<evidence type="ECO:0000256" key="5">
    <source>
        <dbReference type="ARBA" id="ARBA00012658"/>
    </source>
</evidence>
<evidence type="ECO:0000256" key="3">
    <source>
        <dbReference type="ARBA" id="ARBA00005189"/>
    </source>
</evidence>
<name>B3RRR4_TRIAD</name>
<comment type="similarity">
    <text evidence="4 10">Belongs to the glycosyl hydrolase 30 family.</text>
</comment>
<feature type="signal peptide" evidence="11">
    <location>
        <begin position="1"/>
        <end position="21"/>
    </location>
</feature>
<dbReference type="GO" id="GO:0005764">
    <property type="term" value="C:lysosome"/>
    <property type="evidence" value="ECO:0007669"/>
    <property type="project" value="UniProtKB-ARBA"/>
</dbReference>
<dbReference type="KEGG" id="tad:TRIADDRAFT_22822"/>
<dbReference type="GO" id="GO:0030163">
    <property type="term" value="P:protein catabolic process"/>
    <property type="evidence" value="ECO:0007669"/>
    <property type="project" value="UniProtKB-ARBA"/>
</dbReference>
<dbReference type="SUPFAM" id="SSF51011">
    <property type="entry name" value="Glycosyl hydrolase domain"/>
    <property type="match status" value="1"/>
</dbReference>
<dbReference type="GO" id="GO:0005102">
    <property type="term" value="F:signaling receptor binding"/>
    <property type="evidence" value="ECO:0007669"/>
    <property type="project" value="UniProtKB-ARBA"/>
</dbReference>
<dbReference type="AlphaFoldDB" id="B3RRR4"/>
<comment type="catalytic activity">
    <reaction evidence="1">
        <text>a beta-D-glucosyl-(1&lt;-&gt;1')-N-acylsphing-4-enine + H2O = an N-acylsphing-4-enine + D-glucose</text>
        <dbReference type="Rhea" id="RHEA:13269"/>
        <dbReference type="ChEBI" id="CHEBI:4167"/>
        <dbReference type="ChEBI" id="CHEBI:15377"/>
        <dbReference type="ChEBI" id="CHEBI:22801"/>
        <dbReference type="ChEBI" id="CHEBI:52639"/>
        <dbReference type="EC" id="3.2.1.45"/>
    </reaction>
    <physiologicalReaction direction="left-to-right" evidence="1">
        <dbReference type="Rhea" id="RHEA:13270"/>
    </physiologicalReaction>
</comment>
<dbReference type="InterPro" id="IPR033453">
    <property type="entry name" value="Glyco_hydro_30_TIM-barrel"/>
</dbReference>
<feature type="domain" description="Glycosyl hydrolase family 30 TIM-barrel" evidence="12">
    <location>
        <begin position="97"/>
        <end position="448"/>
    </location>
</feature>
<reference evidence="13 14" key="1">
    <citation type="journal article" date="2008" name="Nature">
        <title>The Trichoplax genome and the nature of placozoans.</title>
        <authorList>
            <person name="Srivastava M."/>
            <person name="Begovic E."/>
            <person name="Chapman J."/>
            <person name="Putnam N.H."/>
            <person name="Hellsten U."/>
            <person name="Kawashima T."/>
            <person name="Kuo A."/>
            <person name="Mitros T."/>
            <person name="Salamov A."/>
            <person name="Carpenter M.L."/>
            <person name="Signorovitch A.Y."/>
            <person name="Moreno M.A."/>
            <person name="Kamm K."/>
            <person name="Grimwood J."/>
            <person name="Schmutz J."/>
            <person name="Shapiro H."/>
            <person name="Grigoriev I.V."/>
            <person name="Buss L.W."/>
            <person name="Schierwater B."/>
            <person name="Dellaporta S.L."/>
            <person name="Rokhsar D.S."/>
        </authorList>
    </citation>
    <scope>NUCLEOTIDE SEQUENCE [LARGE SCALE GENOMIC DNA]</scope>
    <source>
        <strain evidence="13 14">Grell-BS-1999</strain>
    </source>
</reference>
<evidence type="ECO:0000256" key="6">
    <source>
        <dbReference type="ARBA" id="ARBA00022729"/>
    </source>
</evidence>
<dbReference type="Proteomes" id="UP000009022">
    <property type="component" value="Unassembled WGS sequence"/>
</dbReference>
<evidence type="ECO:0000256" key="11">
    <source>
        <dbReference type="SAM" id="SignalP"/>
    </source>
</evidence>
<dbReference type="GO" id="GO:0010605">
    <property type="term" value="P:negative regulation of macromolecule metabolic process"/>
    <property type="evidence" value="ECO:0007669"/>
    <property type="project" value="UniProtKB-ARBA"/>
</dbReference>
<feature type="chain" id="PRO_5002796876" description="Glucosylceramidase" evidence="11">
    <location>
        <begin position="22"/>
        <end position="487"/>
    </location>
</feature>
<dbReference type="GO" id="GO:0008202">
    <property type="term" value="P:steroid metabolic process"/>
    <property type="evidence" value="ECO:0007669"/>
    <property type="project" value="UniProtKB-ARBA"/>
</dbReference>
<accession>B3RRR4</accession>
<dbReference type="eggNOG" id="KOG2566">
    <property type="taxonomic scope" value="Eukaryota"/>
</dbReference>
<sequence>MIWLKFNWLLASLFMVAVVSGSKPCWKKMMKNGVVCVCNSSYCDSSDPIDKVDNGKVIVIQSTSSGDRLVRKTVSTSNKPSNKKILTFRPDLKYQKIAGFGGAFTDSATMLINNVSARLRMQIMRSYYAKDGSRYTMGRVPIASTDFSTHRYTYDDNNNKPDFDLKNFSLAMEDLHYKIPIIKLANKIADKPLKLVATPWTAPAWMKTNNKLIGMGSLKGQAGDNYHTTWANYFVKFLDSYSKRGITFWGITAQNEPTDGNTPNFSFQCMGFKPDAERDFIKKDLGPTLAKHNYSHVNLIILDDNRPLLPEWAIKILKDKDARKYVKGIGIHWYLDVLVPVTVLNVTHYLFPDVFILATEACTGTSLFDTPGPLLGSWARGVRYSTSIIDDLNNFVVGWLDWNLVLDLKGGPNWVKNFADSPIIIDSKQDVIYKQPMFYHLAHFSKYINPGSVRVGIKGDTNNTKIVGVIDSGRGVVVILNPYVKNF</sequence>
<dbReference type="PANTHER" id="PTHR11069:SF23">
    <property type="entry name" value="LYSOSOMAL ACID GLUCOSYLCERAMIDASE"/>
    <property type="match status" value="1"/>
</dbReference>
<dbReference type="OrthoDB" id="2160638at2759"/>
<protein>
    <recommendedName>
        <fullName evidence="5 10">Glucosylceramidase</fullName>
        <ecNumber evidence="5 10">3.2.1.45</ecNumber>
    </recommendedName>
</protein>
<dbReference type="PRINTS" id="PR00843">
    <property type="entry name" value="GLHYDRLASE30"/>
</dbReference>
<keyword evidence="8 10" id="KW-0746">Sphingolipid metabolism</keyword>
<proteinExistence type="inferred from homology"/>
<evidence type="ECO:0000256" key="1">
    <source>
        <dbReference type="ARBA" id="ARBA00001013"/>
    </source>
</evidence>
<evidence type="ECO:0000256" key="8">
    <source>
        <dbReference type="ARBA" id="ARBA00022919"/>
    </source>
</evidence>
<keyword evidence="6 11" id="KW-0732">Signal</keyword>
<evidence type="ECO:0000256" key="4">
    <source>
        <dbReference type="ARBA" id="ARBA00005382"/>
    </source>
</evidence>
<keyword evidence="10" id="KW-0326">Glycosidase</keyword>
<dbReference type="InParanoid" id="B3RRR4"/>
<evidence type="ECO:0000259" key="12">
    <source>
        <dbReference type="Pfam" id="PF02055"/>
    </source>
</evidence>
<dbReference type="GO" id="GO:0016241">
    <property type="term" value="P:regulation of macroautophagy"/>
    <property type="evidence" value="ECO:0007669"/>
    <property type="project" value="UniProtKB-ARBA"/>
</dbReference>
<dbReference type="SUPFAM" id="SSF51445">
    <property type="entry name" value="(Trans)glycosidases"/>
    <property type="match status" value="1"/>
</dbReference>
<gene>
    <name evidence="13" type="ORF">TRIADDRAFT_22822</name>
</gene>
<dbReference type="GeneID" id="6751607"/>
<dbReference type="InterPro" id="IPR017853">
    <property type="entry name" value="GH"/>
</dbReference>
<dbReference type="Gene3D" id="3.20.20.80">
    <property type="entry name" value="Glycosidases"/>
    <property type="match status" value="1"/>
</dbReference>
<dbReference type="PANTHER" id="PTHR11069">
    <property type="entry name" value="GLUCOSYLCERAMIDASE"/>
    <property type="match status" value="1"/>
</dbReference>
<evidence type="ECO:0000313" key="13">
    <source>
        <dbReference type="EMBL" id="EDV26916.1"/>
    </source>
</evidence>
<evidence type="ECO:0000256" key="7">
    <source>
        <dbReference type="ARBA" id="ARBA00022801"/>
    </source>
</evidence>
<dbReference type="FunFam" id="3.20.20.80:FF:000030">
    <property type="entry name" value="Lysosomal acid glucosylceramidase"/>
    <property type="match status" value="1"/>
</dbReference>
<dbReference type="EMBL" id="DS985243">
    <property type="protein sequence ID" value="EDV26916.1"/>
    <property type="molecule type" value="Genomic_DNA"/>
</dbReference>
<dbReference type="GO" id="GO:0005774">
    <property type="term" value="C:vacuolar membrane"/>
    <property type="evidence" value="ECO:0007669"/>
    <property type="project" value="UniProtKB-ARBA"/>
</dbReference>
<dbReference type="STRING" id="10228.B3RRR4"/>
<evidence type="ECO:0000256" key="10">
    <source>
        <dbReference type="RuleBase" id="RU361188"/>
    </source>
</evidence>
<evidence type="ECO:0000256" key="9">
    <source>
        <dbReference type="ARBA" id="ARBA00023098"/>
    </source>
</evidence>
<dbReference type="InterPro" id="IPR001139">
    <property type="entry name" value="Glyco_hydro_30"/>
</dbReference>
<keyword evidence="9 10" id="KW-0443">Lipid metabolism</keyword>
<evidence type="ECO:0000313" key="14">
    <source>
        <dbReference type="Proteomes" id="UP000009022"/>
    </source>
</evidence>
<dbReference type="CTD" id="6751607"/>
<dbReference type="GO" id="GO:0032006">
    <property type="term" value="P:regulation of TOR signaling"/>
    <property type="evidence" value="ECO:0007669"/>
    <property type="project" value="UniProtKB-ARBA"/>
</dbReference>
<dbReference type="GO" id="GO:0006680">
    <property type="term" value="P:glucosylceramide catabolic process"/>
    <property type="evidence" value="ECO:0000318"/>
    <property type="project" value="GO_Central"/>
</dbReference>
<dbReference type="GO" id="GO:0006066">
    <property type="term" value="P:alcohol metabolic process"/>
    <property type="evidence" value="ECO:0007669"/>
    <property type="project" value="UniProtKB-ARBA"/>
</dbReference>
<dbReference type="OMA" id="FGGIAWH"/>
<organism evidence="13 14">
    <name type="scientific">Trichoplax adhaerens</name>
    <name type="common">Trichoplax reptans</name>
    <dbReference type="NCBI Taxonomy" id="10228"/>
    <lineage>
        <taxon>Eukaryota</taxon>
        <taxon>Metazoa</taxon>
        <taxon>Placozoa</taxon>
        <taxon>Uniplacotomia</taxon>
        <taxon>Trichoplacea</taxon>
        <taxon>Trichoplacidae</taxon>
        <taxon>Trichoplax</taxon>
    </lineage>
</organism>
<comment type="pathway">
    <text evidence="2">Sphingolipid metabolism.</text>
</comment>
<dbReference type="EC" id="3.2.1.45" evidence="5 10"/>
<dbReference type="GO" id="GO:0004348">
    <property type="term" value="F:glucosylceramidase activity"/>
    <property type="evidence" value="ECO:0000318"/>
    <property type="project" value="GO_Central"/>
</dbReference>
<dbReference type="GO" id="GO:0042391">
    <property type="term" value="P:regulation of membrane potential"/>
    <property type="evidence" value="ECO:0007669"/>
    <property type="project" value="UniProtKB-ARBA"/>
</dbReference>
<dbReference type="GO" id="GO:0016758">
    <property type="term" value="F:hexosyltransferase activity"/>
    <property type="evidence" value="ECO:0007669"/>
    <property type="project" value="UniProtKB-ARBA"/>
</dbReference>
<dbReference type="GO" id="GO:0007040">
    <property type="term" value="P:lysosome organization"/>
    <property type="evidence" value="ECO:0007669"/>
    <property type="project" value="UniProtKB-ARBA"/>
</dbReference>
<dbReference type="GO" id="GO:0006914">
    <property type="term" value="P:autophagy"/>
    <property type="evidence" value="ECO:0007669"/>
    <property type="project" value="UniProtKB-ARBA"/>
</dbReference>
<dbReference type="GO" id="GO:0051246">
    <property type="term" value="P:regulation of protein metabolic process"/>
    <property type="evidence" value="ECO:0007669"/>
    <property type="project" value="UniProtKB-ARBA"/>
</dbReference>
<dbReference type="RefSeq" id="XP_002110912.1">
    <property type="nucleotide sequence ID" value="XM_002110876.1"/>
</dbReference>
<dbReference type="HOGENOM" id="CLU_014379_1_2_1"/>
<comment type="pathway">
    <text evidence="3">Lipid metabolism.</text>
</comment>
<keyword evidence="7 10" id="KW-0378">Hydrolase</keyword>
<dbReference type="Pfam" id="PF02055">
    <property type="entry name" value="Glyco_hydro_30"/>
    <property type="match status" value="1"/>
</dbReference>
<evidence type="ECO:0000256" key="2">
    <source>
        <dbReference type="ARBA" id="ARBA00004991"/>
    </source>
</evidence>
<keyword evidence="14" id="KW-1185">Reference proteome</keyword>
<dbReference type="PhylomeDB" id="B3RRR4"/>